<dbReference type="CDD" id="cd07389">
    <property type="entry name" value="MPP_PhoD"/>
    <property type="match status" value="1"/>
</dbReference>
<dbReference type="InterPro" id="IPR052900">
    <property type="entry name" value="Phospholipid_Metab_Enz"/>
</dbReference>
<evidence type="ECO:0000256" key="1">
    <source>
        <dbReference type="SAM" id="SignalP"/>
    </source>
</evidence>
<name>Q2NDF7_ERYLH</name>
<dbReference type="InterPro" id="IPR032093">
    <property type="entry name" value="PhoD_N"/>
</dbReference>
<dbReference type="SUPFAM" id="SSF56300">
    <property type="entry name" value="Metallo-dependent phosphatases"/>
    <property type="match status" value="1"/>
</dbReference>
<sequence>MVSRRALLGRTALALAASRFLSPVTAIAVQPQPYADGDPFMLGVASGDPRPDGFVLWTRPLGLSGTATVGVEIADDDGFRRIVRSGSVTASPARGHAVHVEPVDLDPARTYFYRFHLDGATSPIGRTATIDPQATRMRLALAACQHWEHGWFSAYRDMVAQEINVLLHVGDYIYEKSFGTGPDVRSFGAPDPFTLDEYRVRHALYRTDPDLQAATAAFPIIATWDDHEVENDYASLQGSVTEDPAAFVARRAAAYQAWFEHMPISPRRLTPHGAADIVRRFEWGALASLSVLDCRQFRTSQPCGRGGQVIADCAEVFDPVATMLGLEQEAWLRDRLANERTRWSLIGQATMVSRLPLPGGGDARWSDIWDGYAASRDRLIAALRQPAVRNAVLLGGDVHSFWANDIPSDPERMEGPVVASEIVTSCLASRSGPEELFTGIQGRNPQVRFHDNDNAGYTLLDIDAERIDGRFRAVRDLTDPNSASFDLRRFAIEDRAPGVRI</sequence>
<evidence type="ECO:0000259" key="3">
    <source>
        <dbReference type="Pfam" id="PF16655"/>
    </source>
</evidence>
<dbReference type="Proteomes" id="UP000008808">
    <property type="component" value="Chromosome"/>
</dbReference>
<dbReference type="OrthoDB" id="327733at2"/>
<feature type="chain" id="PRO_5004213049" evidence="1">
    <location>
        <begin position="29"/>
        <end position="501"/>
    </location>
</feature>
<dbReference type="Gene3D" id="2.60.40.380">
    <property type="entry name" value="Purple acid phosphatase-like, N-terminal"/>
    <property type="match status" value="1"/>
</dbReference>
<evidence type="ECO:0000313" key="4">
    <source>
        <dbReference type="EMBL" id="ABC62284.1"/>
    </source>
</evidence>
<feature type="domain" description="Phospholipase D N-terminal" evidence="3">
    <location>
        <begin position="42"/>
        <end position="129"/>
    </location>
</feature>
<keyword evidence="5" id="KW-1185">Reference proteome</keyword>
<accession>Q2NDF7</accession>
<feature type="signal peptide" evidence="1">
    <location>
        <begin position="1"/>
        <end position="28"/>
    </location>
</feature>
<dbReference type="EMBL" id="CP000157">
    <property type="protein sequence ID" value="ABC62284.1"/>
    <property type="molecule type" value="Genomic_DNA"/>
</dbReference>
<dbReference type="STRING" id="314225.ELI_00960"/>
<dbReference type="KEGG" id="eli:ELI_00960"/>
<protein>
    <submittedName>
        <fullName evidence="4">Alkaline phosphatase D</fullName>
    </submittedName>
</protein>
<organism evidence="4 5">
    <name type="scientific">Erythrobacter litoralis (strain HTCC2594)</name>
    <dbReference type="NCBI Taxonomy" id="314225"/>
    <lineage>
        <taxon>Bacteria</taxon>
        <taxon>Pseudomonadati</taxon>
        <taxon>Pseudomonadota</taxon>
        <taxon>Alphaproteobacteria</taxon>
        <taxon>Sphingomonadales</taxon>
        <taxon>Erythrobacteraceae</taxon>
        <taxon>Erythrobacter/Porphyrobacter group</taxon>
        <taxon>Erythrobacter</taxon>
    </lineage>
</organism>
<dbReference type="Pfam" id="PF09423">
    <property type="entry name" value="PhoD"/>
    <property type="match status" value="1"/>
</dbReference>
<evidence type="ECO:0000259" key="2">
    <source>
        <dbReference type="Pfam" id="PF09423"/>
    </source>
</evidence>
<keyword evidence="1" id="KW-0732">Signal</keyword>
<dbReference type="Pfam" id="PF16655">
    <property type="entry name" value="PhoD_N"/>
    <property type="match status" value="1"/>
</dbReference>
<dbReference type="RefSeq" id="WP_011413160.1">
    <property type="nucleotide sequence ID" value="NC_007722.1"/>
</dbReference>
<dbReference type="Gene3D" id="3.60.21.70">
    <property type="entry name" value="PhoD-like phosphatase"/>
    <property type="match status" value="1"/>
</dbReference>
<dbReference type="InterPro" id="IPR029052">
    <property type="entry name" value="Metallo-depent_PP-like"/>
</dbReference>
<dbReference type="InterPro" id="IPR018946">
    <property type="entry name" value="PhoD-like_MPP"/>
</dbReference>
<dbReference type="PROSITE" id="PS51318">
    <property type="entry name" value="TAT"/>
    <property type="match status" value="1"/>
</dbReference>
<gene>
    <name evidence="4" type="ordered locus">ELI_00960</name>
</gene>
<dbReference type="eggNOG" id="COG3540">
    <property type="taxonomic scope" value="Bacteria"/>
</dbReference>
<dbReference type="AlphaFoldDB" id="Q2NDF7"/>
<dbReference type="HOGENOM" id="CLU_015982_2_1_5"/>
<evidence type="ECO:0000313" key="5">
    <source>
        <dbReference type="Proteomes" id="UP000008808"/>
    </source>
</evidence>
<dbReference type="InterPro" id="IPR038607">
    <property type="entry name" value="PhoD-like_sf"/>
</dbReference>
<feature type="domain" description="PhoD-like phosphatase metallophosphatase" evidence="2">
    <location>
        <begin position="139"/>
        <end position="470"/>
    </location>
</feature>
<dbReference type="PANTHER" id="PTHR43606">
    <property type="entry name" value="PHOSPHATASE, PUTATIVE (AFU_ORTHOLOGUE AFUA_6G08710)-RELATED"/>
    <property type="match status" value="1"/>
</dbReference>
<dbReference type="InterPro" id="IPR006311">
    <property type="entry name" value="TAT_signal"/>
</dbReference>
<reference evidence="5" key="1">
    <citation type="journal article" date="2009" name="J. Bacteriol.">
        <title>Complete genome sequence of Erythrobacter litoralis HTCC2594.</title>
        <authorList>
            <person name="Oh H.M."/>
            <person name="Giovannoni S.J."/>
            <person name="Ferriera S."/>
            <person name="Johnson J."/>
            <person name="Cho J.C."/>
        </authorList>
    </citation>
    <scope>NUCLEOTIDE SEQUENCE [LARGE SCALE GENOMIC DNA]</scope>
    <source>
        <strain evidence="5">HTCC2594</strain>
    </source>
</reference>
<dbReference type="PANTHER" id="PTHR43606:SF2">
    <property type="entry name" value="ALKALINE PHOSPHATASE FAMILY PROTEIN (AFU_ORTHOLOGUE AFUA_5G03860)"/>
    <property type="match status" value="1"/>
</dbReference>
<proteinExistence type="predicted"/>